<dbReference type="EMBL" id="LXTW01000025">
    <property type="protein sequence ID" value="OBX83871.1"/>
    <property type="molecule type" value="Genomic_DNA"/>
</dbReference>
<dbReference type="Proteomes" id="UP000092575">
    <property type="component" value="Unassembled WGS sequence"/>
</dbReference>
<reference evidence="2 3" key="1">
    <citation type="submission" date="2016-05" db="EMBL/GenBank/DDBJ databases">
        <title>Draft genome sequence of Moraxella nonliquefaciens CCUG 348T.</title>
        <authorList>
            <person name="Salva-Serra F."/>
            <person name="Engstrom-Jakobsson H."/>
            <person name="Thorell K."/>
            <person name="Gonzales-Siles L."/>
            <person name="Karlsson R."/>
            <person name="Boulund F."/>
            <person name="Engstrand L."/>
            <person name="Kristiansson E."/>
            <person name="Moore E."/>
        </authorList>
    </citation>
    <scope>NUCLEOTIDE SEQUENCE [LARGE SCALE GENOMIC DNA]</scope>
    <source>
        <strain evidence="2 3">CCUG 348</strain>
    </source>
</reference>
<dbReference type="AlphaFoldDB" id="A0A1B8QK47"/>
<proteinExistence type="predicted"/>
<keyword evidence="1" id="KW-1133">Transmembrane helix</keyword>
<evidence type="ECO:0000256" key="1">
    <source>
        <dbReference type="SAM" id="Phobius"/>
    </source>
</evidence>
<organism evidence="2 3">
    <name type="scientific">Moraxella nonliquefaciens</name>
    <dbReference type="NCBI Taxonomy" id="478"/>
    <lineage>
        <taxon>Bacteria</taxon>
        <taxon>Pseudomonadati</taxon>
        <taxon>Pseudomonadota</taxon>
        <taxon>Gammaproteobacteria</taxon>
        <taxon>Moraxellales</taxon>
        <taxon>Moraxellaceae</taxon>
        <taxon>Moraxella</taxon>
    </lineage>
</organism>
<keyword evidence="1" id="KW-0472">Membrane</keyword>
<feature type="transmembrane region" description="Helical" evidence="1">
    <location>
        <begin position="30"/>
        <end position="54"/>
    </location>
</feature>
<evidence type="ECO:0000313" key="2">
    <source>
        <dbReference type="EMBL" id="OBX83871.1"/>
    </source>
</evidence>
<evidence type="ECO:0000313" key="3">
    <source>
        <dbReference type="Proteomes" id="UP000092575"/>
    </source>
</evidence>
<accession>A0A1B8QK47</accession>
<name>A0A1B8QK47_MORNO</name>
<sequence length="63" mass="7590">MNKKINFIYFFLGSVLVFFGKYFADNVRIFLFVLLFITAIFHAKDTFKYILISLKDMIKQIRK</sequence>
<protein>
    <submittedName>
        <fullName evidence="2">Uncharacterized protein</fullName>
    </submittedName>
</protein>
<feature type="transmembrane region" description="Helical" evidence="1">
    <location>
        <begin position="7"/>
        <end position="24"/>
    </location>
</feature>
<comment type="caution">
    <text evidence="2">The sequence shown here is derived from an EMBL/GenBank/DDBJ whole genome shotgun (WGS) entry which is preliminary data.</text>
</comment>
<gene>
    <name evidence="2" type="ORF">A7456_10765</name>
</gene>
<keyword evidence="1" id="KW-0812">Transmembrane</keyword>